<keyword evidence="1" id="KW-0472">Membrane</keyword>
<dbReference type="AlphaFoldDB" id="A0AAJ6NGK6"/>
<reference evidence="2" key="2">
    <citation type="submission" date="2023-02" db="EMBL/GenBank/DDBJ databases">
        <authorList>
            <person name="Huang Y."/>
            <person name="Zhang Y."/>
            <person name="Zhang T."/>
            <person name="Wang J."/>
        </authorList>
    </citation>
    <scope>NUCLEOTIDE SEQUENCE</scope>
    <source>
        <strain evidence="2">KJ-1</strain>
    </source>
</reference>
<protein>
    <submittedName>
        <fullName evidence="2">Uncharacterized protein</fullName>
    </submittedName>
</protein>
<accession>A0AAJ6NGK6</accession>
<keyword evidence="1" id="KW-1133">Transmembrane helix</keyword>
<dbReference type="EMBL" id="CP085083">
    <property type="protein sequence ID" value="WDZ49982.1"/>
    <property type="molecule type" value="Genomic_DNA"/>
</dbReference>
<reference evidence="2" key="1">
    <citation type="journal article" date="2022" name="Front Environ Sci">
        <title>Complete genome sequence analysis of a novel alkane-degrading bacterial strain, Acinetobacter vivianii KJ-1, and its diesel degradation ability.</title>
        <authorList>
            <person name="Zhang Y."/>
            <person name="Song F."/>
            <person name="Wang J."/>
            <person name="Zhao Q."/>
            <person name="Zheng L."/>
            <person name="Wang Z."/>
            <person name="Zhang X."/>
            <person name="Gao Y."/>
            <person name="Chen G."/>
            <person name="Huang Y."/>
        </authorList>
    </citation>
    <scope>NUCLEOTIDE SEQUENCE</scope>
    <source>
        <strain evidence="2">KJ-1</strain>
    </source>
</reference>
<dbReference type="KEGG" id="aviv:LF296_11650"/>
<gene>
    <name evidence="2" type="ORF">LF296_11650</name>
</gene>
<feature type="transmembrane region" description="Helical" evidence="1">
    <location>
        <begin position="122"/>
        <end position="143"/>
    </location>
</feature>
<dbReference type="Proteomes" id="UP001199528">
    <property type="component" value="Chromosome"/>
</dbReference>
<evidence type="ECO:0000313" key="2">
    <source>
        <dbReference type="EMBL" id="WDZ49982.1"/>
    </source>
</evidence>
<feature type="transmembrane region" description="Helical" evidence="1">
    <location>
        <begin position="155"/>
        <end position="180"/>
    </location>
</feature>
<keyword evidence="1" id="KW-0812">Transmembrane</keyword>
<dbReference type="RefSeq" id="WP_262474254.1">
    <property type="nucleotide sequence ID" value="NZ_CP085083.1"/>
</dbReference>
<name>A0AAJ6NGK6_9GAMM</name>
<proteinExistence type="predicted"/>
<organism evidence="2 3">
    <name type="scientific">Acinetobacter vivianii</name>
    <dbReference type="NCBI Taxonomy" id="1776742"/>
    <lineage>
        <taxon>Bacteria</taxon>
        <taxon>Pseudomonadati</taxon>
        <taxon>Pseudomonadota</taxon>
        <taxon>Gammaproteobacteria</taxon>
        <taxon>Moraxellales</taxon>
        <taxon>Moraxellaceae</taxon>
        <taxon>Acinetobacter</taxon>
    </lineage>
</organism>
<evidence type="ECO:0000256" key="1">
    <source>
        <dbReference type="SAM" id="Phobius"/>
    </source>
</evidence>
<evidence type="ECO:0000313" key="3">
    <source>
        <dbReference type="Proteomes" id="UP001199528"/>
    </source>
</evidence>
<sequence length="195" mass="22569">MDLSFIEKSKIIIDIVTNKQNQKAGEDIFNRYRQFLKDIKDIERDDDHDEDEKAILKDLRVGALTGAGNANYAEFLLFKEIFPNDMLVINYWSFVRNRTIFSIDISSKTIKINTWRMIASHFFYLGFVFLFLLIFTFLGWVLFEQLSAVTGELSLSSTIVAVIIGTIMSFLMITVFRLLFDHSCYSSLCNQVKAL</sequence>